<feature type="region of interest" description="Disordered" evidence="1">
    <location>
        <begin position="123"/>
        <end position="202"/>
    </location>
</feature>
<dbReference type="Proteomes" id="UP001316803">
    <property type="component" value="Unassembled WGS sequence"/>
</dbReference>
<protein>
    <submittedName>
        <fullName evidence="2">Uncharacterized protein</fullName>
    </submittedName>
</protein>
<name>A0AAN8ECY1_9EURO</name>
<organism evidence="2 3">
    <name type="scientific">Knufia fluminis</name>
    <dbReference type="NCBI Taxonomy" id="191047"/>
    <lineage>
        <taxon>Eukaryota</taxon>
        <taxon>Fungi</taxon>
        <taxon>Dikarya</taxon>
        <taxon>Ascomycota</taxon>
        <taxon>Pezizomycotina</taxon>
        <taxon>Eurotiomycetes</taxon>
        <taxon>Chaetothyriomycetidae</taxon>
        <taxon>Chaetothyriales</taxon>
        <taxon>Trichomeriaceae</taxon>
        <taxon>Knufia</taxon>
    </lineage>
</organism>
<keyword evidence="3" id="KW-1185">Reference proteome</keyword>
<comment type="caution">
    <text evidence="2">The sequence shown here is derived from an EMBL/GenBank/DDBJ whole genome shotgun (WGS) entry which is preliminary data.</text>
</comment>
<evidence type="ECO:0000313" key="2">
    <source>
        <dbReference type="EMBL" id="KAK5952413.1"/>
    </source>
</evidence>
<accession>A0AAN8ECY1</accession>
<evidence type="ECO:0000256" key="1">
    <source>
        <dbReference type="SAM" id="MobiDB-lite"/>
    </source>
</evidence>
<feature type="region of interest" description="Disordered" evidence="1">
    <location>
        <begin position="1"/>
        <end position="67"/>
    </location>
</feature>
<feature type="compositionally biased region" description="Pro residues" evidence="1">
    <location>
        <begin position="32"/>
        <end position="50"/>
    </location>
</feature>
<dbReference type="AlphaFoldDB" id="A0AAN8ECY1"/>
<feature type="compositionally biased region" description="Low complexity" evidence="1">
    <location>
        <begin position="51"/>
        <end position="61"/>
    </location>
</feature>
<reference evidence="2 3" key="1">
    <citation type="submission" date="2022-12" db="EMBL/GenBank/DDBJ databases">
        <title>Genomic features and morphological characterization of a novel Knufia sp. strain isolated from spacecraft assembly facility.</title>
        <authorList>
            <person name="Teixeira M."/>
            <person name="Chander A.M."/>
            <person name="Stajich J.E."/>
            <person name="Venkateswaran K."/>
        </authorList>
    </citation>
    <scope>NUCLEOTIDE SEQUENCE [LARGE SCALE GENOMIC DNA]</scope>
    <source>
        <strain evidence="2 3">FJI-L2-BK-P2</strain>
    </source>
</reference>
<feature type="compositionally biased region" description="Polar residues" evidence="1">
    <location>
        <begin position="143"/>
        <end position="194"/>
    </location>
</feature>
<sequence>MNAHKHRGGAQRQSTSQQEHDATSPMEDVLSSPPPLQQPFPQPQSWPPPERATQPTATAQPVTFDPSWEQIGDVVRASDHGRRNIFTQMGKQPESYKNNDFYLNNNGEISVRQQVLNLMPDETFNNQHRSPAKPPPNHVLQFNRPSQTFATSNQSPAPLSSAIQQRQHASRQLMSPQPNTPLQGLAGTTDQPQPTMDAKQAPVALTQAPEAQPDPFVQDTAAQDFEVDGPIPPPCLVELNGYSRPIQIGDEVHILDPERNDRSGMVTYIVTGFTAGGLCSIRLKADMFVPVDRLLRTQVSYLAQVSVFQPRVQVRDGKPQVRMEEVDAGLVMDRTVVNGSRRYTVVNGETGRSHEGLGDDMIGTWEMTPEQVEEGWMLQDADGNL</sequence>
<dbReference type="EMBL" id="JAKLMC020000015">
    <property type="protein sequence ID" value="KAK5952413.1"/>
    <property type="molecule type" value="Genomic_DNA"/>
</dbReference>
<proteinExistence type="predicted"/>
<evidence type="ECO:0000313" key="3">
    <source>
        <dbReference type="Proteomes" id="UP001316803"/>
    </source>
</evidence>
<gene>
    <name evidence="2" type="ORF">OHC33_006456</name>
</gene>